<accession>A0ABZ0UQL7</accession>
<keyword evidence="3" id="KW-0645">Protease</keyword>
<name>A0ABZ0UQL7_9RICK</name>
<dbReference type="GO" id="GO:0008237">
    <property type="term" value="F:metallopeptidase activity"/>
    <property type="evidence" value="ECO:0007669"/>
    <property type="project" value="UniProtKB-KW"/>
</dbReference>
<keyword evidence="1" id="KW-0812">Transmembrane</keyword>
<organism evidence="3 4">
    <name type="scientific">Candidatus Fokinia crypta</name>
    <dbReference type="NCBI Taxonomy" id="1920990"/>
    <lineage>
        <taxon>Bacteria</taxon>
        <taxon>Pseudomonadati</taxon>
        <taxon>Pseudomonadota</taxon>
        <taxon>Alphaproteobacteria</taxon>
        <taxon>Rickettsiales</taxon>
        <taxon>Candidatus Midichloriaceae</taxon>
        <taxon>Candidatus Fokinia</taxon>
    </lineage>
</organism>
<reference evidence="3" key="1">
    <citation type="submission" date="2022-10" db="EMBL/GenBank/DDBJ databases">
        <title>Host association and intracellularity evolved multiple times independently in the Rickettsiales.</title>
        <authorList>
            <person name="Castelli M."/>
            <person name="Nardi T."/>
            <person name="Gammuto L."/>
            <person name="Bellinzona G."/>
            <person name="Sabaneyeva E."/>
            <person name="Potekhin A."/>
            <person name="Serra V."/>
            <person name="Petroni G."/>
            <person name="Sassera D."/>
        </authorList>
    </citation>
    <scope>NUCLEOTIDE SEQUENCE [LARGE SCALE GENOMIC DNA]</scope>
    <source>
        <strain evidence="3">US_Bl 11III1</strain>
    </source>
</reference>
<evidence type="ECO:0000256" key="1">
    <source>
        <dbReference type="SAM" id="Phobius"/>
    </source>
</evidence>
<dbReference type="Gene3D" id="2.70.70.10">
    <property type="entry name" value="Glucose Permease (Domain IIA)"/>
    <property type="match status" value="1"/>
</dbReference>
<evidence type="ECO:0000313" key="4">
    <source>
        <dbReference type="Proteomes" id="UP001325140"/>
    </source>
</evidence>
<dbReference type="PANTHER" id="PTHR21666:SF270">
    <property type="entry name" value="MUREIN HYDROLASE ACTIVATOR ENVC"/>
    <property type="match status" value="1"/>
</dbReference>
<dbReference type="Proteomes" id="UP001325140">
    <property type="component" value="Chromosome"/>
</dbReference>
<dbReference type="RefSeq" id="WP_323722177.1">
    <property type="nucleotide sequence ID" value="NZ_CP110343.1"/>
</dbReference>
<evidence type="ECO:0000313" key="3">
    <source>
        <dbReference type="EMBL" id="WPX97516.1"/>
    </source>
</evidence>
<keyword evidence="1" id="KW-0472">Membrane</keyword>
<dbReference type="CDD" id="cd12797">
    <property type="entry name" value="M23_peptidase"/>
    <property type="match status" value="1"/>
</dbReference>
<keyword evidence="4" id="KW-1185">Reference proteome</keyword>
<protein>
    <submittedName>
        <fullName evidence="3">M23 family metalloprotease</fullName>
    </submittedName>
</protein>
<dbReference type="Pfam" id="PF01551">
    <property type="entry name" value="Peptidase_M23"/>
    <property type="match status" value="1"/>
</dbReference>
<dbReference type="InterPro" id="IPR050570">
    <property type="entry name" value="Cell_wall_metabolism_enzyme"/>
</dbReference>
<feature type="transmembrane region" description="Helical" evidence="1">
    <location>
        <begin position="9"/>
        <end position="29"/>
    </location>
</feature>
<dbReference type="InterPro" id="IPR016047">
    <property type="entry name" value="M23ase_b-sheet_dom"/>
</dbReference>
<keyword evidence="1" id="KW-1133">Transmembrane helix</keyword>
<dbReference type="InterPro" id="IPR011055">
    <property type="entry name" value="Dup_hybrid_motif"/>
</dbReference>
<gene>
    <name evidence="3" type="ORF">Fokcrypt_00021</name>
</gene>
<proteinExistence type="predicted"/>
<dbReference type="SUPFAM" id="SSF51261">
    <property type="entry name" value="Duplicated hybrid motif"/>
    <property type="match status" value="1"/>
</dbReference>
<evidence type="ECO:0000259" key="2">
    <source>
        <dbReference type="Pfam" id="PF01551"/>
    </source>
</evidence>
<dbReference type="PANTHER" id="PTHR21666">
    <property type="entry name" value="PEPTIDASE-RELATED"/>
    <property type="match status" value="1"/>
</dbReference>
<keyword evidence="3" id="KW-0378">Hydrolase</keyword>
<dbReference type="Gene3D" id="3.10.450.350">
    <property type="match status" value="1"/>
</dbReference>
<sequence>MLKTNHGNSIFYGILLSVTLAICISVVLLCEQTDRTDDLVQHSHMYAEQSLIKAKINQYKLDSSYNLAGIFQTLGISSDSCQKLENDIFKKYKKAKFKVNKEILVQQYNYDDTDTKLLEVRNGKDQICAMFSEKKQIHIVKHFKNVKENCKLHKDFLVHEFIKIAKKRRLPKESSIFFMSGKLDEKLTISQNFKKSGLPDKVIYHCNKLIKNIGYTKKAEGEFKIAYSYANNGSPTILYVSMKKHSTKPPIEAFFYKTGTQSGYFFKNGMLVNKPPQTQSTFISPVRGKITSIYGRRKHPIFGTYRMHQGIDYGAPRGTLVVASNHGIVKECSYNRGLGRYIRIQHDNGYSTVYGHLSQFSPNIMVGKKVSQRQIIGYVGNTGTSTGSHLHFEVRKGKIAMNPQLVCGSAAHGITKRTQSILTKDFKLHMCNIEKLFSAQQTPHIQTALISLPYTFW</sequence>
<dbReference type="EMBL" id="CP110343">
    <property type="protein sequence ID" value="WPX97516.1"/>
    <property type="molecule type" value="Genomic_DNA"/>
</dbReference>
<feature type="domain" description="M23ase beta-sheet core" evidence="2">
    <location>
        <begin position="306"/>
        <end position="403"/>
    </location>
</feature>
<keyword evidence="3" id="KW-0482">Metalloprotease</keyword>